<dbReference type="OrthoDB" id="10249433at2759"/>
<keyword evidence="3" id="KW-1185">Reference proteome</keyword>
<sequence>MISTPSFSEAWLPGSDGLNFYTRTYNADSSPPRAVVLLVHGFAEHISRYDNILAVWAKRGFTVFAYDQRGFGRTALDPQRSEQSTYGVTSWKEQFADIEWWLKHLKKEYPVQPLFLLGQSMGGGLALAFPTRTQQPPSKETVELLSGVIATSPLLLQTHPVSKLLRWVGGTARFVAPAMTTDAPVAFEDLSHDTAVNEDYAKDPLVMQKGSLQGLHDMLSGGEQLLWYDFQHWPRTLPVLILHGTHDRVTSHKASEEFYNKLTVEDKKLSLYDGGYHELHNEPNGVKEKVIDEIISWVAAHIGTQPGSSKL</sequence>
<name>A0A8E2AGF6_9APHY</name>
<reference evidence="2 3" key="1">
    <citation type="submission" date="2016-07" db="EMBL/GenBank/DDBJ databases">
        <title>Draft genome of the white-rot fungus Obba rivulosa 3A-2.</title>
        <authorList>
            <consortium name="DOE Joint Genome Institute"/>
            <person name="Miettinen O."/>
            <person name="Riley R."/>
            <person name="Acob R."/>
            <person name="Barry K."/>
            <person name="Cullen D."/>
            <person name="De Vries R."/>
            <person name="Hainaut M."/>
            <person name="Hatakka A."/>
            <person name="Henrissat B."/>
            <person name="Hilden K."/>
            <person name="Kuo R."/>
            <person name="Labutti K."/>
            <person name="Lipzen A."/>
            <person name="Makela M.R."/>
            <person name="Sandor L."/>
            <person name="Spatafora J.W."/>
            <person name="Grigoriev I.V."/>
            <person name="Hibbett D.S."/>
        </authorList>
    </citation>
    <scope>NUCLEOTIDE SEQUENCE [LARGE SCALE GENOMIC DNA]</scope>
    <source>
        <strain evidence="2 3">3A-2</strain>
    </source>
</reference>
<dbReference type="InterPro" id="IPR029058">
    <property type="entry name" value="AB_hydrolase_fold"/>
</dbReference>
<evidence type="ECO:0000313" key="2">
    <source>
        <dbReference type="EMBL" id="OCH83926.1"/>
    </source>
</evidence>
<evidence type="ECO:0000259" key="1">
    <source>
        <dbReference type="Pfam" id="PF12146"/>
    </source>
</evidence>
<feature type="domain" description="Serine aminopeptidase S33" evidence="1">
    <location>
        <begin position="31"/>
        <end position="284"/>
    </location>
</feature>
<dbReference type="Gene3D" id="3.40.50.1820">
    <property type="entry name" value="alpha/beta hydrolase"/>
    <property type="match status" value="1"/>
</dbReference>
<proteinExistence type="predicted"/>
<gene>
    <name evidence="2" type="ORF">OBBRIDRAFT_799509</name>
</gene>
<dbReference type="Pfam" id="PF12146">
    <property type="entry name" value="Hydrolase_4"/>
    <property type="match status" value="1"/>
</dbReference>
<dbReference type="PANTHER" id="PTHR11614">
    <property type="entry name" value="PHOSPHOLIPASE-RELATED"/>
    <property type="match status" value="1"/>
</dbReference>
<organism evidence="2 3">
    <name type="scientific">Obba rivulosa</name>
    <dbReference type="NCBI Taxonomy" id="1052685"/>
    <lineage>
        <taxon>Eukaryota</taxon>
        <taxon>Fungi</taxon>
        <taxon>Dikarya</taxon>
        <taxon>Basidiomycota</taxon>
        <taxon>Agaricomycotina</taxon>
        <taxon>Agaricomycetes</taxon>
        <taxon>Polyporales</taxon>
        <taxon>Gelatoporiaceae</taxon>
        <taxon>Obba</taxon>
    </lineage>
</organism>
<dbReference type="AlphaFoldDB" id="A0A8E2AGF6"/>
<dbReference type="InterPro" id="IPR022742">
    <property type="entry name" value="Hydrolase_4"/>
</dbReference>
<accession>A0A8E2AGF6</accession>
<dbReference type="EMBL" id="KV722762">
    <property type="protein sequence ID" value="OCH83926.1"/>
    <property type="molecule type" value="Genomic_DNA"/>
</dbReference>
<dbReference type="SUPFAM" id="SSF53474">
    <property type="entry name" value="alpha/beta-Hydrolases"/>
    <property type="match status" value="1"/>
</dbReference>
<evidence type="ECO:0000313" key="3">
    <source>
        <dbReference type="Proteomes" id="UP000250043"/>
    </source>
</evidence>
<protein>
    <submittedName>
        <fullName evidence="2">Lysophospholipase</fullName>
    </submittedName>
</protein>
<dbReference type="InterPro" id="IPR051044">
    <property type="entry name" value="MAG_DAG_Lipase"/>
</dbReference>
<dbReference type="Proteomes" id="UP000250043">
    <property type="component" value="Unassembled WGS sequence"/>
</dbReference>